<dbReference type="EMBL" id="JACEEZ010023664">
    <property type="protein sequence ID" value="KAG0711005.1"/>
    <property type="molecule type" value="Genomic_DNA"/>
</dbReference>
<dbReference type="PANTHER" id="PTHR46113">
    <property type="entry name" value="SNAC DOMAIN-CONTAINING PROTEIN"/>
    <property type="match status" value="1"/>
</dbReference>
<keyword evidence="2" id="KW-1185">Reference proteome</keyword>
<dbReference type="OrthoDB" id="6376573at2759"/>
<dbReference type="Proteomes" id="UP000770661">
    <property type="component" value="Unassembled WGS sequence"/>
</dbReference>
<dbReference type="PANTHER" id="PTHR46113:SF1">
    <property type="entry name" value="PEPTIDASE M17 LEUCYL AMINOPEPTIDASE N-TERMINAL DOMAIN-CONTAINING PROTEIN"/>
    <property type="match status" value="1"/>
</dbReference>
<proteinExistence type="predicted"/>
<evidence type="ECO:0000313" key="1">
    <source>
        <dbReference type="EMBL" id="KAG0711005.1"/>
    </source>
</evidence>
<reference evidence="1" key="1">
    <citation type="submission" date="2020-07" db="EMBL/GenBank/DDBJ databases">
        <title>The High-quality genome of the commercially important snow crab, Chionoecetes opilio.</title>
        <authorList>
            <person name="Jeong J.-H."/>
            <person name="Ryu S."/>
        </authorList>
    </citation>
    <scope>NUCLEOTIDE SEQUENCE</scope>
    <source>
        <strain evidence="1">MADBK_172401_WGS</strain>
        <tissue evidence="1">Digestive gland</tissue>
    </source>
</reference>
<evidence type="ECO:0000313" key="2">
    <source>
        <dbReference type="Proteomes" id="UP000770661"/>
    </source>
</evidence>
<organism evidence="1 2">
    <name type="scientific">Chionoecetes opilio</name>
    <name type="common">Atlantic snow crab</name>
    <name type="synonym">Cancer opilio</name>
    <dbReference type="NCBI Taxonomy" id="41210"/>
    <lineage>
        <taxon>Eukaryota</taxon>
        <taxon>Metazoa</taxon>
        <taxon>Ecdysozoa</taxon>
        <taxon>Arthropoda</taxon>
        <taxon>Crustacea</taxon>
        <taxon>Multicrustacea</taxon>
        <taxon>Malacostraca</taxon>
        <taxon>Eumalacostraca</taxon>
        <taxon>Eucarida</taxon>
        <taxon>Decapoda</taxon>
        <taxon>Pleocyemata</taxon>
        <taxon>Brachyura</taxon>
        <taxon>Eubrachyura</taxon>
        <taxon>Majoidea</taxon>
        <taxon>Majidae</taxon>
        <taxon>Chionoecetes</taxon>
    </lineage>
</organism>
<comment type="caution">
    <text evidence="1">The sequence shown here is derived from an EMBL/GenBank/DDBJ whole genome shotgun (WGS) entry which is preliminary data.</text>
</comment>
<protein>
    <submittedName>
        <fullName evidence="1">Uncharacterized protein</fullName>
    </submittedName>
</protein>
<accession>A0A8J4XXI5</accession>
<dbReference type="AlphaFoldDB" id="A0A8J4XXI5"/>
<name>A0A8J4XXI5_CHIOP</name>
<sequence length="676" mass="76606">MSRRRFEMSSTRSTDKLWLVGAPATQELPSSVLPNREEVLCVLQYHAKLNPRDLAFSVRQTALNVQHQYSKANIPTIDPCDILKKVRRLHEEYNGLKKSKSRTTGQAEENRANFVACLKNLFDVAHRDAMSKITIKEDRDFLEAQRKPGRQGKMGEENHIPQVSAALDRTNISDRKAAHVLLPFAEELGANTRELSLSASTINWQRKRHRQEKAAELKEKFAPDVPLTLHWDGKKKSSLTNEGVVDRLPILVSGEGVEKILAVPITDGKAEPTANTIHSVISEWAISDRIRALCFDTTATNTGSKGGVCVRLQHSLGRDLLHLACRHHMLEILLGTVFSALIPETSQSPDIAAFVRFQEFWPYVEQDQYRTANEELKEDWVDDILKLCQGYLRKDHPRDDYRELLELAAVFLGGLNPSWTQEDLFPHRWMAGAIYALKMWIFAPQFAEYQKQRPSSSRPVKATVPPKLDEFCIFIVRYYIRAWFSAACSANAPRNDLDLYKALAKETNKAIRESGLKALGRHMWYLPEVTVGLALFDNEMPLEEKRNVVANLRSMEGSEEPPPKVYVEEADLDNKTVASFVTKNTEKFLDLLDIDKGFLDVDPAIWGTNPMYQAGARGVRGLLVTNDAAERGVALVQDFTKNPRTKSEDQLQCLLQVVEDHRKMYPTAKKYGHCAT</sequence>
<gene>
    <name evidence="1" type="ORF">GWK47_021650</name>
</gene>